<dbReference type="SMART" id="SM00388">
    <property type="entry name" value="HisKA"/>
    <property type="match status" value="1"/>
</dbReference>
<evidence type="ECO:0000256" key="13">
    <source>
        <dbReference type="ARBA" id="ARBA00041011"/>
    </source>
</evidence>
<evidence type="ECO:0000256" key="9">
    <source>
        <dbReference type="ARBA" id="ARBA00022777"/>
    </source>
</evidence>
<keyword evidence="12 14" id="KW-0472">Membrane</keyword>
<evidence type="ECO:0000313" key="16">
    <source>
        <dbReference type="EMBL" id="MDC9589126.1"/>
    </source>
</evidence>
<dbReference type="Gene3D" id="1.10.287.130">
    <property type="match status" value="1"/>
</dbReference>
<reference evidence="16 17" key="1">
    <citation type="submission" date="2023-02" db="EMBL/GenBank/DDBJ databases">
        <title>Entomopathogenic bacteria.</title>
        <authorList>
            <person name="Machado R.A."/>
        </authorList>
    </citation>
    <scope>NUCLEOTIDE SEQUENCE [LARGE SCALE GENOMIC DNA]</scope>
    <source>
        <strain evidence="16 17">XENO-10</strain>
    </source>
</reference>
<dbReference type="SMART" id="SM00387">
    <property type="entry name" value="HATPase_c"/>
    <property type="match status" value="1"/>
</dbReference>
<keyword evidence="5" id="KW-0997">Cell inner membrane</keyword>
<evidence type="ECO:0000256" key="14">
    <source>
        <dbReference type="SAM" id="Phobius"/>
    </source>
</evidence>
<accession>A0ABT5LF57</accession>
<dbReference type="EMBL" id="JAQRFI010000012">
    <property type="protein sequence ID" value="MDC9589126.1"/>
    <property type="molecule type" value="Genomic_DNA"/>
</dbReference>
<dbReference type="InterPro" id="IPR050980">
    <property type="entry name" value="2C_sensor_his_kinase"/>
</dbReference>
<keyword evidence="11" id="KW-0902">Two-component regulatory system</keyword>
<keyword evidence="8 14" id="KW-0812">Transmembrane</keyword>
<dbReference type="Gene3D" id="3.30.565.10">
    <property type="entry name" value="Histidine kinase-like ATPase, C-terminal domain"/>
    <property type="match status" value="1"/>
</dbReference>
<evidence type="ECO:0000259" key="15">
    <source>
        <dbReference type="PROSITE" id="PS50109"/>
    </source>
</evidence>
<dbReference type="InterPro" id="IPR036097">
    <property type="entry name" value="HisK_dim/P_sf"/>
</dbReference>
<dbReference type="InterPro" id="IPR003661">
    <property type="entry name" value="HisK_dim/P_dom"/>
</dbReference>
<dbReference type="EC" id="2.7.13.3" evidence="3"/>
<dbReference type="InterPro" id="IPR005467">
    <property type="entry name" value="His_kinase_dom"/>
</dbReference>
<evidence type="ECO:0000313" key="17">
    <source>
        <dbReference type="Proteomes" id="UP001217178"/>
    </source>
</evidence>
<dbReference type="InterPro" id="IPR003594">
    <property type="entry name" value="HATPase_dom"/>
</dbReference>
<feature type="transmembrane region" description="Helical" evidence="14">
    <location>
        <begin position="36"/>
        <end position="57"/>
    </location>
</feature>
<protein>
    <recommendedName>
        <fullName evidence="13">Sensor histidine kinase EnvZ</fullName>
        <ecNumber evidence="3">2.7.13.3</ecNumber>
    </recommendedName>
</protein>
<keyword evidence="10 14" id="KW-1133">Transmembrane helix</keyword>
<evidence type="ECO:0000256" key="12">
    <source>
        <dbReference type="ARBA" id="ARBA00023136"/>
    </source>
</evidence>
<evidence type="ECO:0000256" key="5">
    <source>
        <dbReference type="ARBA" id="ARBA00022519"/>
    </source>
</evidence>
<evidence type="ECO:0000256" key="10">
    <source>
        <dbReference type="ARBA" id="ARBA00022989"/>
    </source>
</evidence>
<evidence type="ECO:0000256" key="4">
    <source>
        <dbReference type="ARBA" id="ARBA00022475"/>
    </source>
</evidence>
<gene>
    <name evidence="16" type="ORF">PSI23_07275</name>
</gene>
<evidence type="ECO:0000256" key="7">
    <source>
        <dbReference type="ARBA" id="ARBA00022679"/>
    </source>
</evidence>
<comment type="caution">
    <text evidence="16">The sequence shown here is derived from an EMBL/GenBank/DDBJ whole genome shotgun (WGS) entry which is preliminary data.</text>
</comment>
<keyword evidence="7" id="KW-0808">Transferase</keyword>
<dbReference type="PRINTS" id="PR00344">
    <property type="entry name" value="BCTRLSENSOR"/>
</dbReference>
<evidence type="ECO:0000256" key="3">
    <source>
        <dbReference type="ARBA" id="ARBA00012438"/>
    </source>
</evidence>
<dbReference type="Pfam" id="PF00512">
    <property type="entry name" value="HisKA"/>
    <property type="match status" value="1"/>
</dbReference>
<dbReference type="SUPFAM" id="SSF55874">
    <property type="entry name" value="ATPase domain of HSP90 chaperone/DNA topoisomerase II/histidine kinase"/>
    <property type="match status" value="1"/>
</dbReference>
<evidence type="ECO:0000256" key="2">
    <source>
        <dbReference type="ARBA" id="ARBA00004429"/>
    </source>
</evidence>
<dbReference type="PANTHER" id="PTHR44936:SF5">
    <property type="entry name" value="SENSOR HISTIDINE KINASE ENVZ"/>
    <property type="match status" value="1"/>
</dbReference>
<evidence type="ECO:0000256" key="1">
    <source>
        <dbReference type="ARBA" id="ARBA00000085"/>
    </source>
</evidence>
<keyword evidence="6" id="KW-0597">Phosphoprotein</keyword>
<dbReference type="InterPro" id="IPR036890">
    <property type="entry name" value="HATPase_C_sf"/>
</dbReference>
<evidence type="ECO:0000256" key="8">
    <source>
        <dbReference type="ARBA" id="ARBA00022692"/>
    </source>
</evidence>
<dbReference type="Proteomes" id="UP001217178">
    <property type="component" value="Unassembled WGS sequence"/>
</dbReference>
<organism evidence="16 17">
    <name type="scientific">Xenorhabdus yunnanensis</name>
    <dbReference type="NCBI Taxonomy" id="3025878"/>
    <lineage>
        <taxon>Bacteria</taxon>
        <taxon>Pseudomonadati</taxon>
        <taxon>Pseudomonadota</taxon>
        <taxon>Gammaproteobacteria</taxon>
        <taxon>Enterobacterales</taxon>
        <taxon>Morganellaceae</taxon>
        <taxon>Xenorhabdus</taxon>
    </lineage>
</organism>
<feature type="domain" description="Histidine kinase" evidence="15">
    <location>
        <begin position="122"/>
        <end position="348"/>
    </location>
</feature>
<keyword evidence="17" id="KW-1185">Reference proteome</keyword>
<name>A0ABT5LF57_9GAMM</name>
<evidence type="ECO:0000256" key="11">
    <source>
        <dbReference type="ARBA" id="ARBA00023012"/>
    </source>
</evidence>
<keyword evidence="9" id="KW-0418">Kinase</keyword>
<dbReference type="PROSITE" id="PS50109">
    <property type="entry name" value="HIS_KIN"/>
    <property type="match status" value="1"/>
</dbReference>
<comment type="subcellular location">
    <subcellularLocation>
        <location evidence="2">Cell inner membrane</location>
        <topology evidence="2">Multi-pass membrane protein</topology>
    </subcellularLocation>
</comment>
<keyword evidence="16" id="KW-0547">Nucleotide-binding</keyword>
<comment type="catalytic activity">
    <reaction evidence="1">
        <text>ATP + protein L-histidine = ADP + protein N-phospho-L-histidine.</text>
        <dbReference type="EC" id="2.7.13.3"/>
    </reaction>
</comment>
<dbReference type="PANTHER" id="PTHR44936">
    <property type="entry name" value="SENSOR PROTEIN CREC"/>
    <property type="match status" value="1"/>
</dbReference>
<evidence type="ECO:0000256" key="6">
    <source>
        <dbReference type="ARBA" id="ARBA00022553"/>
    </source>
</evidence>
<feature type="transmembrane region" description="Helical" evidence="14">
    <location>
        <begin position="9"/>
        <end position="30"/>
    </location>
</feature>
<proteinExistence type="predicted"/>
<dbReference type="InterPro" id="IPR004358">
    <property type="entry name" value="Sig_transdc_His_kin-like_C"/>
</dbReference>
<dbReference type="CDD" id="cd00082">
    <property type="entry name" value="HisKA"/>
    <property type="match status" value="1"/>
</dbReference>
<dbReference type="SUPFAM" id="SSF47384">
    <property type="entry name" value="Homodimeric domain of signal transducing histidine kinase"/>
    <property type="match status" value="1"/>
</dbReference>
<keyword evidence="4" id="KW-1003">Cell membrane</keyword>
<sequence length="375" mass="41869">MKKPWVSYVLYLMLGSLLFSSLITLLLVMFERLSFSVIFPYLFISIFVVGLSLFAVFRRYFAISKRTLKAMQKAVIDMEKGRKVSPLPEKGTPAIRSVIRALNQLSVALKSQENDRMILMAGVSHDLRTPLTRIRLAMEMMEGKDDFLTESIHRDIEECNIMIDQFIDYQRAGQDMPFTCCELNELLEEVIEAEQRCMSNVDNMTDRDIENRLSKDPIFILAHPLSIKRVLVNMFTNARRYGNGWIRISSGSTKKFGWFQVEDNGTGITKEEATILFQPFKQGIRASGICSNGGVSNGGVSNGGVSNGGVGLGLAIIHRIICIHGGSIQVGSSEKAGLSIRVYIPLSAALSTSLKMQKLKVQNKVLPKRSVIKMS</sequence>
<dbReference type="RefSeq" id="WP_273554457.1">
    <property type="nucleotide sequence ID" value="NZ_JAQRFI010000012.1"/>
</dbReference>
<dbReference type="Pfam" id="PF02518">
    <property type="entry name" value="HATPase_c"/>
    <property type="match status" value="1"/>
</dbReference>
<keyword evidence="16" id="KW-0067">ATP-binding</keyword>
<dbReference type="GO" id="GO:0005524">
    <property type="term" value="F:ATP binding"/>
    <property type="evidence" value="ECO:0007669"/>
    <property type="project" value="UniProtKB-KW"/>
</dbReference>